<evidence type="ECO:0000256" key="1">
    <source>
        <dbReference type="SAM" id="MobiDB-lite"/>
    </source>
</evidence>
<dbReference type="AlphaFoldDB" id="A0A8X8AEG4"/>
<proteinExistence type="predicted"/>
<feature type="compositionally biased region" description="Polar residues" evidence="1">
    <location>
        <begin position="24"/>
        <end position="41"/>
    </location>
</feature>
<reference evidence="2" key="1">
    <citation type="journal article" date="2020" name="bioRxiv">
        <title>Hybrid origin of Populus tomentosa Carr. identified through genome sequencing and phylogenomic analysis.</title>
        <authorList>
            <person name="An X."/>
            <person name="Gao K."/>
            <person name="Chen Z."/>
            <person name="Li J."/>
            <person name="Yang X."/>
            <person name="Yang X."/>
            <person name="Zhou J."/>
            <person name="Guo T."/>
            <person name="Zhao T."/>
            <person name="Huang S."/>
            <person name="Miao D."/>
            <person name="Khan W.U."/>
            <person name="Rao P."/>
            <person name="Ye M."/>
            <person name="Lei B."/>
            <person name="Liao W."/>
            <person name="Wang J."/>
            <person name="Ji L."/>
            <person name="Li Y."/>
            <person name="Guo B."/>
            <person name="Mustafa N.S."/>
            <person name="Li S."/>
            <person name="Yun Q."/>
            <person name="Keller S.R."/>
            <person name="Mao J."/>
            <person name="Zhang R."/>
            <person name="Strauss S.H."/>
        </authorList>
    </citation>
    <scope>NUCLEOTIDE SEQUENCE</scope>
    <source>
        <strain evidence="2">GM15</strain>
        <tissue evidence="2">Leaf</tissue>
    </source>
</reference>
<evidence type="ECO:0000313" key="3">
    <source>
        <dbReference type="Proteomes" id="UP000886885"/>
    </source>
</evidence>
<dbReference type="PANTHER" id="PTHR34657:SF10">
    <property type="entry name" value="F21M11.6 PROTEIN"/>
    <property type="match status" value="1"/>
</dbReference>
<gene>
    <name evidence="2" type="ORF">POTOM_011208</name>
</gene>
<accession>A0A8X8AEG4</accession>
<dbReference type="PANTHER" id="PTHR34657">
    <property type="entry name" value="EMBRYO SAC DEVELOPMENT ARREST 6"/>
    <property type="match status" value="1"/>
</dbReference>
<sequence length="182" mass="19814">MRLPPRRVLTPSKRKEREGPDTLKPSTPTKLSKPASPQASSEKGLDAASSNQLLAGYLAHEYLTKGTLFGQPWEPARAEAVPVSGVDPAGVVKPARKAEPEPNKDNYERYVEVSRLLKIVDSGLSQAGKLSRCVSSWDCKDKQACKEECSSRYAGGYGLCTGHPRACICSYDCPPLYMNNTV</sequence>
<keyword evidence="3" id="KW-1185">Reference proteome</keyword>
<name>A0A8X8AEG4_POPTO</name>
<dbReference type="OrthoDB" id="687843at2759"/>
<organism evidence="2 3">
    <name type="scientific">Populus tomentosa</name>
    <name type="common">Chinese white poplar</name>
    <dbReference type="NCBI Taxonomy" id="118781"/>
    <lineage>
        <taxon>Eukaryota</taxon>
        <taxon>Viridiplantae</taxon>
        <taxon>Streptophyta</taxon>
        <taxon>Embryophyta</taxon>
        <taxon>Tracheophyta</taxon>
        <taxon>Spermatophyta</taxon>
        <taxon>Magnoliopsida</taxon>
        <taxon>eudicotyledons</taxon>
        <taxon>Gunneridae</taxon>
        <taxon>Pentapetalae</taxon>
        <taxon>rosids</taxon>
        <taxon>fabids</taxon>
        <taxon>Malpighiales</taxon>
        <taxon>Salicaceae</taxon>
        <taxon>Saliceae</taxon>
        <taxon>Populus</taxon>
    </lineage>
</organism>
<comment type="caution">
    <text evidence="2">The sequence shown here is derived from an EMBL/GenBank/DDBJ whole genome shotgun (WGS) entry which is preliminary data.</text>
</comment>
<feature type="region of interest" description="Disordered" evidence="1">
    <location>
        <begin position="1"/>
        <end position="47"/>
    </location>
</feature>
<protein>
    <submittedName>
        <fullName evidence="2">Uncharacterized protein</fullName>
    </submittedName>
</protein>
<dbReference type="EMBL" id="JAAWWB010000004">
    <property type="protein sequence ID" value="KAG6785475.1"/>
    <property type="molecule type" value="Genomic_DNA"/>
</dbReference>
<dbReference type="Proteomes" id="UP000886885">
    <property type="component" value="Chromosome 2D"/>
</dbReference>
<evidence type="ECO:0000313" key="2">
    <source>
        <dbReference type="EMBL" id="KAG6785475.1"/>
    </source>
</evidence>